<name>A0ABR9LC95_9PSEU</name>
<evidence type="ECO:0000313" key="2">
    <source>
        <dbReference type="EMBL" id="MBE1577721.1"/>
    </source>
</evidence>
<evidence type="ECO:0000256" key="1">
    <source>
        <dbReference type="SAM" id="MobiDB-lite"/>
    </source>
</evidence>
<accession>A0ABR9LC95</accession>
<reference evidence="2 3" key="1">
    <citation type="submission" date="2020-10" db="EMBL/GenBank/DDBJ databases">
        <title>Sequencing the genomes of 1000 actinobacteria strains.</title>
        <authorList>
            <person name="Klenk H.-P."/>
        </authorList>
    </citation>
    <scope>NUCLEOTIDE SEQUENCE [LARGE SCALE GENOMIC DNA]</scope>
    <source>
        <strain evidence="2 3">DSM 46661</strain>
    </source>
</reference>
<dbReference type="RefSeq" id="WP_192744845.1">
    <property type="nucleotide sequence ID" value="NZ_JADBEJ010000005.1"/>
</dbReference>
<keyword evidence="3" id="KW-1185">Reference proteome</keyword>
<protein>
    <submittedName>
        <fullName evidence="2">Uncharacterized protein</fullName>
    </submittedName>
</protein>
<proteinExistence type="predicted"/>
<comment type="caution">
    <text evidence="2">The sequence shown here is derived from an EMBL/GenBank/DDBJ whole genome shotgun (WGS) entry which is preliminary data.</text>
</comment>
<gene>
    <name evidence="2" type="ORF">H4W30_004781</name>
</gene>
<organism evidence="2 3">
    <name type="scientific">Amycolatopsis roodepoortensis</name>
    <dbReference type="NCBI Taxonomy" id="700274"/>
    <lineage>
        <taxon>Bacteria</taxon>
        <taxon>Bacillati</taxon>
        <taxon>Actinomycetota</taxon>
        <taxon>Actinomycetes</taxon>
        <taxon>Pseudonocardiales</taxon>
        <taxon>Pseudonocardiaceae</taxon>
        <taxon>Amycolatopsis</taxon>
    </lineage>
</organism>
<feature type="region of interest" description="Disordered" evidence="1">
    <location>
        <begin position="1"/>
        <end position="21"/>
    </location>
</feature>
<sequence>MSEPRTITAKTIGTPQGGLFDNPWPPDFPAVGQRVAIFVYEVTKVDGENTTGTIQTFHVGPAETASRGAIGTDHELPQGIAVAWRGCGTGTVVQVSDSTRRERTCEVTPEDAGLL</sequence>
<dbReference type="EMBL" id="JADBEJ010000005">
    <property type="protein sequence ID" value="MBE1577721.1"/>
    <property type="molecule type" value="Genomic_DNA"/>
</dbReference>
<evidence type="ECO:0000313" key="3">
    <source>
        <dbReference type="Proteomes" id="UP000656548"/>
    </source>
</evidence>
<dbReference type="Proteomes" id="UP000656548">
    <property type="component" value="Unassembled WGS sequence"/>
</dbReference>